<accession>A0A5K0U773</accession>
<feature type="coiled-coil region" evidence="1">
    <location>
        <begin position="78"/>
        <end position="131"/>
    </location>
</feature>
<reference evidence="2 3" key="1">
    <citation type="submission" date="2018-10" db="EMBL/GenBank/DDBJ databases">
        <authorList>
            <consortium name="IHU Genomes"/>
        </authorList>
    </citation>
    <scope>NUCLEOTIDE SEQUENCE [LARGE SCALE GENOMIC DNA]</scope>
    <source>
        <strain evidence="2 3">A1</strain>
    </source>
</reference>
<proteinExistence type="predicted"/>
<evidence type="ECO:0000313" key="2">
    <source>
        <dbReference type="EMBL" id="VBB17645.1"/>
    </source>
</evidence>
<dbReference type="Proteomes" id="UP000594342">
    <property type="component" value="Unassembled WGS sequence"/>
</dbReference>
<organism evidence="2 3">
    <name type="scientific">Yasminevirus sp. GU-2018</name>
    <dbReference type="NCBI Taxonomy" id="2420051"/>
    <lineage>
        <taxon>Viruses</taxon>
        <taxon>Varidnaviria</taxon>
        <taxon>Bamfordvirae</taxon>
        <taxon>Nucleocytoviricota</taxon>
        <taxon>Megaviricetes</taxon>
        <taxon>Imitervirales</taxon>
        <taxon>Mimiviridae</taxon>
        <taxon>Klosneuvirinae</taxon>
        <taxon>Yasminevirus</taxon>
        <taxon>Yasminevirus saudimassiliense</taxon>
    </lineage>
</organism>
<sequence>MPRPRTRYLKGSLLASADEAIVVPIVKNEHSDDVPSPVPVTVAPAPSTNSGTHADEIVCTVDGCPDPYDSKNKLITDTEFFQTKRNDEDKDLKRLEEELAQTKVAFYRDRINESNKKIDALRQAINTATDEGYDCRAVLDTYAATFRSLLRKEESQRDSDTKALTRNLERVSDIQTQSLKARLVKNRRFGL</sequence>
<protein>
    <submittedName>
        <fullName evidence="2">Uncharacterized protein</fullName>
    </submittedName>
</protein>
<comment type="caution">
    <text evidence="2">The sequence shown here is derived from an EMBL/GenBank/DDBJ whole genome shotgun (WGS) entry which is preliminary data.</text>
</comment>
<name>A0A5K0U773_9VIRU</name>
<evidence type="ECO:0000313" key="3">
    <source>
        <dbReference type="Proteomes" id="UP000594342"/>
    </source>
</evidence>
<keyword evidence="3" id="KW-1185">Reference proteome</keyword>
<dbReference type="EMBL" id="UPSH01000001">
    <property type="protein sequence ID" value="VBB17645.1"/>
    <property type="molecule type" value="Genomic_DNA"/>
</dbReference>
<evidence type="ECO:0000256" key="1">
    <source>
        <dbReference type="SAM" id="Coils"/>
    </source>
</evidence>
<gene>
    <name evidence="2" type="ORF">YASMINEVIRUS_108</name>
</gene>
<keyword evidence="1" id="KW-0175">Coiled coil</keyword>